<evidence type="ECO:0000313" key="2">
    <source>
        <dbReference type="EMBL" id="TNM93284.1"/>
    </source>
</evidence>
<proteinExistence type="predicted"/>
<keyword evidence="3" id="KW-1185">Reference proteome</keyword>
<feature type="region of interest" description="Disordered" evidence="1">
    <location>
        <begin position="82"/>
        <end position="128"/>
    </location>
</feature>
<sequence>MALAGCPEYFLHHSNYKESMDRTSSRRSDGLIVPSFQRQANQNLPHHHDDDVDLEQLVNDMNSSMESVYSTQADTTLLLNNGHAHTPNHHHHHHHHQPGYPGPGQAHRRHTPTIAASSPSRDRLRHSQPMHIQAVRGERCLQDATDAAQTSAAALGTQLGTSAGRKSRKPLNPSVGSGKTVAHFRFTGFQMARDEPHPGGVEMFRRKSTRKSAKCLVRVTSVLAREELFFRSDSTCGRVCDRIFYQAQTRAAAQSGSAIQLCC</sequence>
<name>A0A4Z2BLZ4_9TELE</name>
<feature type="compositionally biased region" description="Basic residues" evidence="1">
    <location>
        <begin position="86"/>
        <end position="97"/>
    </location>
</feature>
<accession>A0A4Z2BLZ4</accession>
<protein>
    <submittedName>
        <fullName evidence="2">Uncharacterized protein</fullName>
    </submittedName>
</protein>
<dbReference type="AlphaFoldDB" id="A0A4Z2BLZ4"/>
<organism evidence="2 3">
    <name type="scientific">Takifugu bimaculatus</name>
    <dbReference type="NCBI Taxonomy" id="433685"/>
    <lineage>
        <taxon>Eukaryota</taxon>
        <taxon>Metazoa</taxon>
        <taxon>Chordata</taxon>
        <taxon>Craniata</taxon>
        <taxon>Vertebrata</taxon>
        <taxon>Euteleostomi</taxon>
        <taxon>Actinopterygii</taxon>
        <taxon>Neopterygii</taxon>
        <taxon>Teleostei</taxon>
        <taxon>Neoteleostei</taxon>
        <taxon>Acanthomorphata</taxon>
        <taxon>Eupercaria</taxon>
        <taxon>Tetraodontiformes</taxon>
        <taxon>Tetradontoidea</taxon>
        <taxon>Tetraodontidae</taxon>
        <taxon>Takifugu</taxon>
    </lineage>
</organism>
<evidence type="ECO:0000256" key="1">
    <source>
        <dbReference type="SAM" id="MobiDB-lite"/>
    </source>
</evidence>
<dbReference type="Proteomes" id="UP000516260">
    <property type="component" value="Chromosome 20"/>
</dbReference>
<reference evidence="2 3" key="1">
    <citation type="submission" date="2019-04" db="EMBL/GenBank/DDBJ databases">
        <title>The sequence and de novo assembly of Takifugu bimaculatus genome using PacBio and Hi-C technologies.</title>
        <authorList>
            <person name="Xu P."/>
            <person name="Liu B."/>
            <person name="Zhou Z."/>
        </authorList>
    </citation>
    <scope>NUCLEOTIDE SEQUENCE [LARGE SCALE GENOMIC DNA]</scope>
    <source>
        <strain evidence="2">TB-2018</strain>
        <tissue evidence="2">Muscle</tissue>
    </source>
</reference>
<comment type="caution">
    <text evidence="2">The sequence shown here is derived from an EMBL/GenBank/DDBJ whole genome shotgun (WGS) entry which is preliminary data.</text>
</comment>
<gene>
    <name evidence="2" type="ORF">fugu_018686</name>
</gene>
<dbReference type="EMBL" id="SWLE01000013">
    <property type="protein sequence ID" value="TNM93284.1"/>
    <property type="molecule type" value="Genomic_DNA"/>
</dbReference>
<feature type="region of interest" description="Disordered" evidence="1">
    <location>
        <begin position="158"/>
        <end position="179"/>
    </location>
</feature>
<evidence type="ECO:0000313" key="3">
    <source>
        <dbReference type="Proteomes" id="UP000516260"/>
    </source>
</evidence>